<comment type="caution">
    <text evidence="9">The sequence shown here is derived from an EMBL/GenBank/DDBJ whole genome shotgun (WGS) entry which is preliminary data.</text>
</comment>
<keyword evidence="10" id="KW-1185">Reference proteome</keyword>
<evidence type="ECO:0000256" key="5">
    <source>
        <dbReference type="ARBA" id="ARBA00023229"/>
    </source>
</evidence>
<sequence>MGYVTLVDENDTVIGKIDKIKAHLSSIYLHRAFSCYVINSKNEIYIQKRAWSKLLWPGYWSNSYCSHPNPDEDVFHAVIRRAEEELSVKIRTKPIFLYKFQYIERYKDIGFENELCYVFIVFTDAPPIVNSEEILTGFFIHIDKVQEFINSNEDSCTPWFKREWGEIKKNHWSKIKKNGNS</sequence>
<dbReference type="InterPro" id="IPR000086">
    <property type="entry name" value="NUDIX_hydrolase_dom"/>
</dbReference>
<dbReference type="PANTHER" id="PTHR10885:SF0">
    <property type="entry name" value="ISOPENTENYL-DIPHOSPHATE DELTA-ISOMERASE"/>
    <property type="match status" value="1"/>
</dbReference>
<evidence type="ECO:0000256" key="1">
    <source>
        <dbReference type="ARBA" id="ARBA00001946"/>
    </source>
</evidence>
<gene>
    <name evidence="9" type="primary">idi</name>
    <name evidence="9" type="ORF">MFP26_01650</name>
</gene>
<dbReference type="Gene3D" id="3.90.79.10">
    <property type="entry name" value="Nucleoside Triphosphate Pyrophosphohydrolase"/>
    <property type="match status" value="1"/>
</dbReference>
<dbReference type="InterPro" id="IPR011876">
    <property type="entry name" value="IsopentenylPP_isomerase_typ1"/>
</dbReference>
<dbReference type="RefSeq" id="WP_249243379.1">
    <property type="nucleotide sequence ID" value="NZ_JAKPBZ010000100.1"/>
</dbReference>
<evidence type="ECO:0000256" key="7">
    <source>
        <dbReference type="NCBIfam" id="TIGR02150"/>
    </source>
</evidence>
<evidence type="ECO:0000313" key="9">
    <source>
        <dbReference type="EMBL" id="MCL2891419.1"/>
    </source>
</evidence>
<dbReference type="CDD" id="cd02885">
    <property type="entry name" value="NUDIX_IPP_Isomerase"/>
    <property type="match status" value="1"/>
</dbReference>
<keyword evidence="6 9" id="KW-0413">Isomerase</keyword>
<comment type="cofactor">
    <cofactor evidence="1">
        <name>Mg(2+)</name>
        <dbReference type="ChEBI" id="CHEBI:18420"/>
    </cofactor>
</comment>
<dbReference type="EC" id="5.3.3.2" evidence="4 7"/>
<comment type="pathway">
    <text evidence="2">Isoprenoid biosynthesis; dimethylallyl diphosphate biosynthesis; dimethylallyl diphosphate from isopentenyl diphosphate: step 1/1.</text>
</comment>
<dbReference type="NCBIfam" id="NF002995">
    <property type="entry name" value="PRK03759.1"/>
    <property type="match status" value="1"/>
</dbReference>
<name>A0ABT0MNK1_9GAMM</name>
<dbReference type="GO" id="GO:0004452">
    <property type="term" value="F:isopentenyl-diphosphate delta-isomerase activity"/>
    <property type="evidence" value="ECO:0007669"/>
    <property type="project" value="UniProtKB-EC"/>
</dbReference>
<dbReference type="InterPro" id="IPR015797">
    <property type="entry name" value="NUDIX_hydrolase-like_dom_sf"/>
</dbReference>
<dbReference type="Pfam" id="PF00293">
    <property type="entry name" value="NUDIX"/>
    <property type="match status" value="1"/>
</dbReference>
<dbReference type="SUPFAM" id="SSF55811">
    <property type="entry name" value="Nudix"/>
    <property type="match status" value="1"/>
</dbReference>
<dbReference type="PANTHER" id="PTHR10885">
    <property type="entry name" value="ISOPENTENYL-DIPHOSPHATE DELTA-ISOMERASE"/>
    <property type="match status" value="1"/>
</dbReference>
<evidence type="ECO:0000256" key="4">
    <source>
        <dbReference type="ARBA" id="ARBA00012057"/>
    </source>
</evidence>
<dbReference type="EMBL" id="JAKPBZ010000100">
    <property type="protein sequence ID" value="MCL2891419.1"/>
    <property type="molecule type" value="Genomic_DNA"/>
</dbReference>
<organism evidence="9 10">
    <name type="scientific">Brenneria tiliae</name>
    <dbReference type="NCBI Taxonomy" id="2914984"/>
    <lineage>
        <taxon>Bacteria</taxon>
        <taxon>Pseudomonadati</taxon>
        <taxon>Pseudomonadota</taxon>
        <taxon>Gammaproteobacteria</taxon>
        <taxon>Enterobacterales</taxon>
        <taxon>Pectobacteriaceae</taxon>
        <taxon>Brenneria</taxon>
    </lineage>
</organism>
<evidence type="ECO:0000313" key="10">
    <source>
        <dbReference type="Proteomes" id="UP001203069"/>
    </source>
</evidence>
<dbReference type="NCBIfam" id="TIGR02150">
    <property type="entry name" value="IPP_isom_1"/>
    <property type="match status" value="1"/>
</dbReference>
<feature type="domain" description="Nudix hydrolase" evidence="8">
    <location>
        <begin position="28"/>
        <end position="162"/>
    </location>
</feature>
<dbReference type="PROSITE" id="PS51462">
    <property type="entry name" value="NUDIX"/>
    <property type="match status" value="1"/>
</dbReference>
<proteinExistence type="inferred from homology"/>
<keyword evidence="5" id="KW-0414">Isoprene biosynthesis</keyword>
<evidence type="ECO:0000256" key="3">
    <source>
        <dbReference type="ARBA" id="ARBA00007579"/>
    </source>
</evidence>
<evidence type="ECO:0000259" key="8">
    <source>
        <dbReference type="PROSITE" id="PS51462"/>
    </source>
</evidence>
<dbReference type="PIRSF" id="PIRSF018427">
    <property type="entry name" value="Isopntndiph_ism"/>
    <property type="match status" value="1"/>
</dbReference>
<accession>A0ABT0MNK1</accession>
<dbReference type="Proteomes" id="UP001203069">
    <property type="component" value="Unassembled WGS sequence"/>
</dbReference>
<protein>
    <recommendedName>
        <fullName evidence="4 7">Isopentenyl-diphosphate delta-isomerase</fullName>
        <ecNumber evidence="4 7">5.3.3.2</ecNumber>
    </recommendedName>
</protein>
<evidence type="ECO:0000256" key="2">
    <source>
        <dbReference type="ARBA" id="ARBA00004826"/>
    </source>
</evidence>
<reference evidence="9 10" key="1">
    <citation type="submission" date="2022-02" db="EMBL/GenBank/DDBJ databases">
        <title>Description of Brenneria tiliae sp. nov. isolated from symptomatic Tilia x moltkei and Tilia x europaea trees in the UK.</title>
        <authorList>
            <person name="Kile H."/>
        </authorList>
    </citation>
    <scope>NUCLEOTIDE SEQUENCE [LARGE SCALE GENOMIC DNA]</scope>
    <source>
        <strain evidence="9 10">MC1SB4.1</strain>
    </source>
</reference>
<evidence type="ECO:0000256" key="6">
    <source>
        <dbReference type="ARBA" id="ARBA00023235"/>
    </source>
</evidence>
<comment type="similarity">
    <text evidence="3">Belongs to the IPP isomerase type 1 family.</text>
</comment>